<accession>A0A2G2V9M3</accession>
<reference evidence="3" key="2">
    <citation type="journal article" date="2017" name="J. Anim. Genet.">
        <title>Multiple reference genome sequences of hot pepper reveal the massive evolution of plant disease resistance genes by retroduplication.</title>
        <authorList>
            <person name="Kim S."/>
            <person name="Park J."/>
            <person name="Yeom S.-I."/>
            <person name="Kim Y.-M."/>
            <person name="Seo E."/>
            <person name="Kim K.-T."/>
            <person name="Kim M.-S."/>
            <person name="Lee J.M."/>
            <person name="Cheong K."/>
            <person name="Shin H.-S."/>
            <person name="Kim S.-B."/>
            <person name="Han K."/>
            <person name="Lee J."/>
            <person name="Park M."/>
            <person name="Lee H.-A."/>
            <person name="Lee H.-Y."/>
            <person name="Lee Y."/>
            <person name="Oh S."/>
            <person name="Lee J.H."/>
            <person name="Choi E."/>
            <person name="Choi E."/>
            <person name="Lee S.E."/>
            <person name="Jeon J."/>
            <person name="Kim H."/>
            <person name="Choi G."/>
            <person name="Song H."/>
            <person name="Lee J."/>
            <person name="Lee S.-C."/>
            <person name="Kwon J.-K."/>
            <person name="Lee H.-Y."/>
            <person name="Koo N."/>
            <person name="Hong Y."/>
            <person name="Kim R.W."/>
            <person name="Kang W.-H."/>
            <person name="Huh J.H."/>
            <person name="Kang B.-C."/>
            <person name="Yang T.-J."/>
            <person name="Lee Y.-H."/>
            <person name="Bennetzen J.L."/>
            <person name="Choi D."/>
        </authorList>
    </citation>
    <scope>NUCLEOTIDE SEQUENCE [LARGE SCALE GENOMIC DNA]</scope>
    <source>
        <strain evidence="3">cv. PBC81</strain>
    </source>
</reference>
<gene>
    <name evidence="2" type="ORF">CQW23_30717</name>
</gene>
<reference evidence="2 3" key="1">
    <citation type="journal article" date="2017" name="Genome Biol.">
        <title>New reference genome sequences of hot pepper reveal the massive evolution of plant disease-resistance genes by retroduplication.</title>
        <authorList>
            <person name="Kim S."/>
            <person name="Park J."/>
            <person name="Yeom S.I."/>
            <person name="Kim Y.M."/>
            <person name="Seo E."/>
            <person name="Kim K.T."/>
            <person name="Kim M.S."/>
            <person name="Lee J.M."/>
            <person name="Cheong K."/>
            <person name="Shin H.S."/>
            <person name="Kim S.B."/>
            <person name="Han K."/>
            <person name="Lee J."/>
            <person name="Park M."/>
            <person name="Lee H.A."/>
            <person name="Lee H.Y."/>
            <person name="Lee Y."/>
            <person name="Oh S."/>
            <person name="Lee J.H."/>
            <person name="Choi E."/>
            <person name="Choi E."/>
            <person name="Lee S.E."/>
            <person name="Jeon J."/>
            <person name="Kim H."/>
            <person name="Choi G."/>
            <person name="Song H."/>
            <person name="Lee J."/>
            <person name="Lee S.C."/>
            <person name="Kwon J.K."/>
            <person name="Lee H.Y."/>
            <person name="Koo N."/>
            <person name="Hong Y."/>
            <person name="Kim R.W."/>
            <person name="Kang W.H."/>
            <person name="Huh J.H."/>
            <person name="Kang B.C."/>
            <person name="Yang T.J."/>
            <person name="Lee Y.H."/>
            <person name="Bennetzen J.L."/>
            <person name="Choi D."/>
        </authorList>
    </citation>
    <scope>NUCLEOTIDE SEQUENCE [LARGE SCALE GENOMIC DNA]</scope>
    <source>
        <strain evidence="3">cv. PBC81</strain>
    </source>
</reference>
<dbReference type="Proteomes" id="UP000224567">
    <property type="component" value="Unassembled WGS sequence"/>
</dbReference>
<comment type="caution">
    <text evidence="2">The sequence shown here is derived from an EMBL/GenBank/DDBJ whole genome shotgun (WGS) entry which is preliminary data.</text>
</comment>
<proteinExistence type="predicted"/>
<feature type="domain" description="PB1-like" evidence="1">
    <location>
        <begin position="6"/>
        <end position="92"/>
    </location>
</feature>
<sequence>MNGFTLIIIRWYHGGTLDLSSGKSVYNGGLVTKFLDVDVDKMSYFELRDYIKKLRYITSCTFSIKAPSSEILVDVDNDMDIFDMMCSLEDGDEVEEESGASFNTRPNFRVSEDHLNIEEPASSFFPIIPPFNTIPLFTTAISAAAPRATAPTTAAPRAAAPSVAAPSAAAVDDIVTKPAESDFLVKEVEGSDYSNEDIVES</sequence>
<dbReference type="EMBL" id="MLFT02000086">
    <property type="protein sequence ID" value="PHT29692.1"/>
    <property type="molecule type" value="Genomic_DNA"/>
</dbReference>
<dbReference type="AlphaFoldDB" id="A0A2G2V9M3"/>
<organism evidence="2 3">
    <name type="scientific">Capsicum baccatum</name>
    <name type="common">Peruvian pepper</name>
    <dbReference type="NCBI Taxonomy" id="33114"/>
    <lineage>
        <taxon>Eukaryota</taxon>
        <taxon>Viridiplantae</taxon>
        <taxon>Streptophyta</taxon>
        <taxon>Embryophyta</taxon>
        <taxon>Tracheophyta</taxon>
        <taxon>Spermatophyta</taxon>
        <taxon>Magnoliopsida</taxon>
        <taxon>eudicotyledons</taxon>
        <taxon>Gunneridae</taxon>
        <taxon>Pentapetalae</taxon>
        <taxon>asterids</taxon>
        <taxon>lamiids</taxon>
        <taxon>Solanales</taxon>
        <taxon>Solanaceae</taxon>
        <taxon>Solanoideae</taxon>
        <taxon>Capsiceae</taxon>
        <taxon>Capsicum</taxon>
    </lineage>
</organism>
<evidence type="ECO:0000313" key="3">
    <source>
        <dbReference type="Proteomes" id="UP000224567"/>
    </source>
</evidence>
<protein>
    <recommendedName>
        <fullName evidence="1">PB1-like domain-containing protein</fullName>
    </recommendedName>
</protein>
<dbReference type="InterPro" id="IPR058594">
    <property type="entry name" value="PB1-like_dom_pln"/>
</dbReference>
<name>A0A2G2V9M3_CAPBA</name>
<evidence type="ECO:0000259" key="1">
    <source>
        <dbReference type="Pfam" id="PF26130"/>
    </source>
</evidence>
<dbReference type="Pfam" id="PF26130">
    <property type="entry name" value="PB1-like"/>
    <property type="match status" value="1"/>
</dbReference>
<dbReference type="OrthoDB" id="1306225at2759"/>
<keyword evidence="3" id="KW-1185">Reference proteome</keyword>
<evidence type="ECO:0000313" key="2">
    <source>
        <dbReference type="EMBL" id="PHT29692.1"/>
    </source>
</evidence>